<accession>A0A1F4WGR7</accession>
<comment type="caution">
    <text evidence="1">The sequence shown here is derived from an EMBL/GenBank/DDBJ whole genome shotgun (WGS) entry which is preliminary data.</text>
</comment>
<dbReference type="Proteomes" id="UP000179113">
    <property type="component" value="Unassembled WGS sequence"/>
</dbReference>
<organism evidence="1 2">
    <name type="scientific">candidate division WWE3 bacterium RIFOXYC1_FULL_39_7</name>
    <dbReference type="NCBI Taxonomy" id="1802643"/>
    <lineage>
        <taxon>Bacteria</taxon>
        <taxon>Katanobacteria</taxon>
    </lineage>
</organism>
<evidence type="ECO:0000313" key="1">
    <source>
        <dbReference type="EMBL" id="OGC68634.1"/>
    </source>
</evidence>
<dbReference type="AlphaFoldDB" id="A0A1F4WGR7"/>
<proteinExistence type="predicted"/>
<protein>
    <submittedName>
        <fullName evidence="1">Uncharacterized protein</fullName>
    </submittedName>
</protein>
<gene>
    <name evidence="1" type="ORF">A2415_03895</name>
</gene>
<sequence length="74" mass="8423">MTPERTEKNPCLVCHEGYAARTRVEELAQKDPVTPILYEILPEYKNCVVRGACVNPNCSFKNEGTRPSLMPEKR</sequence>
<name>A0A1F4WGR7_UNCKA</name>
<dbReference type="EMBL" id="MEWA01000036">
    <property type="protein sequence ID" value="OGC68634.1"/>
    <property type="molecule type" value="Genomic_DNA"/>
</dbReference>
<evidence type="ECO:0000313" key="2">
    <source>
        <dbReference type="Proteomes" id="UP000179113"/>
    </source>
</evidence>
<reference evidence="1 2" key="1">
    <citation type="journal article" date="2016" name="Nat. Commun.">
        <title>Thousands of microbial genomes shed light on interconnected biogeochemical processes in an aquifer system.</title>
        <authorList>
            <person name="Anantharaman K."/>
            <person name="Brown C.T."/>
            <person name="Hug L.A."/>
            <person name="Sharon I."/>
            <person name="Castelle C.J."/>
            <person name="Probst A.J."/>
            <person name="Thomas B.C."/>
            <person name="Singh A."/>
            <person name="Wilkins M.J."/>
            <person name="Karaoz U."/>
            <person name="Brodie E.L."/>
            <person name="Williams K.H."/>
            <person name="Hubbard S.S."/>
            <person name="Banfield J.F."/>
        </authorList>
    </citation>
    <scope>NUCLEOTIDE SEQUENCE [LARGE SCALE GENOMIC DNA]</scope>
</reference>